<dbReference type="InterPro" id="IPR052255">
    <property type="entry name" value="RNA_pol_II_subunit5-mediator"/>
</dbReference>
<evidence type="ECO:0000259" key="3">
    <source>
        <dbReference type="Pfam" id="PF12927"/>
    </source>
</evidence>
<dbReference type="EMBL" id="JAUKUD010000001">
    <property type="protein sequence ID" value="KAK0753848.1"/>
    <property type="molecule type" value="Genomic_DNA"/>
</dbReference>
<reference evidence="4" key="1">
    <citation type="submission" date="2023-06" db="EMBL/GenBank/DDBJ databases">
        <title>Genome-scale phylogeny and comparative genomics of the fungal order Sordariales.</title>
        <authorList>
            <consortium name="Lawrence Berkeley National Laboratory"/>
            <person name="Hensen N."/>
            <person name="Bonometti L."/>
            <person name="Westerberg I."/>
            <person name="Brannstrom I.O."/>
            <person name="Guillou S."/>
            <person name="Cros-Aarteil S."/>
            <person name="Calhoun S."/>
            <person name="Haridas S."/>
            <person name="Kuo A."/>
            <person name="Mondo S."/>
            <person name="Pangilinan J."/>
            <person name="Riley R."/>
            <person name="LaButti K."/>
            <person name="Andreopoulos B."/>
            <person name="Lipzen A."/>
            <person name="Chen C."/>
            <person name="Yanf M."/>
            <person name="Daum C."/>
            <person name="Ng V."/>
            <person name="Clum A."/>
            <person name="Steindorff A."/>
            <person name="Ohm R."/>
            <person name="Martin F."/>
            <person name="Silar P."/>
            <person name="Natvig D."/>
            <person name="Lalanne C."/>
            <person name="Gautier V."/>
            <person name="Ament-velasquez S.L."/>
            <person name="Kruys A."/>
            <person name="Hutchinson M.I."/>
            <person name="Powell A.J."/>
            <person name="Barry K."/>
            <person name="Miller A.N."/>
            <person name="Grigoriev I.V."/>
            <person name="Debuchy R."/>
            <person name="Gladieux P."/>
            <person name="Thoren M.H."/>
            <person name="Johannesson H."/>
        </authorList>
    </citation>
    <scope>NUCLEOTIDE SEQUENCE</scope>
    <source>
        <strain evidence="4">SMH3187-1</strain>
    </source>
</reference>
<dbReference type="GO" id="GO:0003714">
    <property type="term" value="F:transcription corepressor activity"/>
    <property type="evidence" value="ECO:0007669"/>
    <property type="project" value="TreeGrafter"/>
</dbReference>
<sequence>MAQPKDLLSDLDKHIQNLQTKVTQYHASLTHWQKWYLEYSTLHEEVDQLPKDAVARKELARIKRDWDGDIITKKEVNEIFGKNDLKAPDAILGVLSRRLDYVERNIEQLQKLLSDDEAKLSAAVVVANPDPGTDEETGLPLTGIIEELDDDDNVVSYRLQTGPEAGSQIADALMEAGIGEIARDEAELDEVNAATKANQPITASPPIAKPQPKAEATTPKGLKKRVSFTDEPSTPSVPDTEPSSLKTEKKSVSFADDTKPGHRVVKPPAAAISLEAQRVQELMRTARESEAMDMSRAVIPDNESAEDSALRRDMLNYMQEINPVVAELEILDVDDDDDDDDDDEWEATDMETDDEDELGRSQHSVITDDYIQRMKELEQRLKSQSAFASPVQPAPVSPTSIVKSKSPTAAPKEPKSVKFASKLDIAEEKAKPQAPKASPIRDIVEDGSLDDEEEEEQPKRVSRFKKQRAAAAKSGAAPSPPPGPLQIRSKIIDETPAAEVAEPAPPEGQTLASSIVERNVKAVPREPDDMDDVLLYQAASVEYNRLRNKMIQKQGGFLKVEEQPTLPPDEGEIGAPRVSRFKAARMAKP</sequence>
<feature type="compositionally biased region" description="Acidic residues" evidence="2">
    <location>
        <begin position="445"/>
        <end position="456"/>
    </location>
</feature>
<feature type="domain" description="DUF3835" evidence="3">
    <location>
        <begin position="511"/>
        <end position="586"/>
    </location>
</feature>
<dbReference type="InterPro" id="IPR024325">
    <property type="entry name" value="DUF3835"/>
</dbReference>
<feature type="compositionally biased region" description="Basic and acidic residues" evidence="2">
    <location>
        <begin position="370"/>
        <end position="381"/>
    </location>
</feature>
<feature type="compositionally biased region" description="Polar residues" evidence="2">
    <location>
        <begin position="230"/>
        <end position="245"/>
    </location>
</feature>
<dbReference type="PANTHER" id="PTHR15111">
    <property type="entry name" value="RNA POLYMERASE II SUBUNIT 5-MEDIATING PROTEIN NNX3"/>
    <property type="match status" value="1"/>
</dbReference>
<feature type="region of interest" description="Disordered" evidence="2">
    <location>
        <begin position="196"/>
        <end position="270"/>
    </location>
</feature>
<dbReference type="GO" id="GO:0019212">
    <property type="term" value="F:phosphatase inhibitor activity"/>
    <property type="evidence" value="ECO:0007669"/>
    <property type="project" value="TreeGrafter"/>
</dbReference>
<proteinExistence type="predicted"/>
<dbReference type="GO" id="GO:0003682">
    <property type="term" value="F:chromatin binding"/>
    <property type="evidence" value="ECO:0007669"/>
    <property type="project" value="TreeGrafter"/>
</dbReference>
<name>A0AA40F9S3_9PEZI</name>
<feature type="compositionally biased region" description="Acidic residues" evidence="2">
    <location>
        <begin position="331"/>
        <end position="357"/>
    </location>
</feature>
<evidence type="ECO:0000256" key="1">
    <source>
        <dbReference type="SAM" id="Coils"/>
    </source>
</evidence>
<dbReference type="AlphaFoldDB" id="A0AA40F9S3"/>
<keyword evidence="5" id="KW-1185">Reference proteome</keyword>
<evidence type="ECO:0000256" key="2">
    <source>
        <dbReference type="SAM" id="MobiDB-lite"/>
    </source>
</evidence>
<keyword evidence="1" id="KW-0175">Coiled coil</keyword>
<dbReference type="PANTHER" id="PTHR15111:SF0">
    <property type="entry name" value="UNCONVENTIONAL PREFOLDIN RPB5 INTERACTOR 1"/>
    <property type="match status" value="1"/>
</dbReference>
<dbReference type="Pfam" id="PF12927">
    <property type="entry name" value="DUF3835"/>
    <property type="match status" value="2"/>
</dbReference>
<organism evidence="4 5">
    <name type="scientific">Schizothecium vesticola</name>
    <dbReference type="NCBI Taxonomy" id="314040"/>
    <lineage>
        <taxon>Eukaryota</taxon>
        <taxon>Fungi</taxon>
        <taxon>Dikarya</taxon>
        <taxon>Ascomycota</taxon>
        <taxon>Pezizomycotina</taxon>
        <taxon>Sordariomycetes</taxon>
        <taxon>Sordariomycetidae</taxon>
        <taxon>Sordariales</taxon>
        <taxon>Schizotheciaceae</taxon>
        <taxon>Schizothecium</taxon>
    </lineage>
</organism>
<dbReference type="Proteomes" id="UP001172155">
    <property type="component" value="Unassembled WGS sequence"/>
</dbReference>
<accession>A0AA40F9S3</accession>
<evidence type="ECO:0000313" key="4">
    <source>
        <dbReference type="EMBL" id="KAK0753848.1"/>
    </source>
</evidence>
<dbReference type="InterPro" id="IPR039553">
    <property type="entry name" value="Prefoldin-like"/>
</dbReference>
<gene>
    <name evidence="4" type="ORF">B0T18DRAFT_23672</name>
</gene>
<feature type="compositionally biased region" description="Polar residues" evidence="2">
    <location>
        <begin position="397"/>
        <end position="407"/>
    </location>
</feature>
<dbReference type="Pfam" id="PF13758">
    <property type="entry name" value="Prefoldin_3"/>
    <property type="match status" value="1"/>
</dbReference>
<feature type="region of interest" description="Disordered" evidence="2">
    <location>
        <begin position="331"/>
        <end position="508"/>
    </location>
</feature>
<protein>
    <submittedName>
        <fullName evidence="4">Prefoldin subunit-domain-containing protein</fullName>
    </submittedName>
</protein>
<feature type="compositionally biased region" description="Basic and acidic residues" evidence="2">
    <location>
        <begin position="246"/>
        <end position="260"/>
    </location>
</feature>
<comment type="caution">
    <text evidence="4">The sequence shown here is derived from an EMBL/GenBank/DDBJ whole genome shotgun (WGS) entry which is preliminary data.</text>
</comment>
<feature type="coiled-coil region" evidence="1">
    <location>
        <begin position="92"/>
        <end position="119"/>
    </location>
</feature>
<evidence type="ECO:0000313" key="5">
    <source>
        <dbReference type="Proteomes" id="UP001172155"/>
    </source>
</evidence>
<feature type="domain" description="DUF3835" evidence="3">
    <location>
        <begin position="452"/>
        <end position="468"/>
    </location>
</feature>
<dbReference type="GO" id="GO:0000122">
    <property type="term" value="P:negative regulation of transcription by RNA polymerase II"/>
    <property type="evidence" value="ECO:0007669"/>
    <property type="project" value="TreeGrafter"/>
</dbReference>